<proteinExistence type="predicted"/>
<dbReference type="EMBL" id="JAWCUI010000008">
    <property type="protein sequence ID" value="KAL1900973.1"/>
    <property type="molecule type" value="Genomic_DNA"/>
</dbReference>
<evidence type="ECO:0000256" key="1">
    <source>
        <dbReference type="ARBA" id="ARBA00004141"/>
    </source>
</evidence>
<evidence type="ECO:0000313" key="9">
    <source>
        <dbReference type="Proteomes" id="UP001583186"/>
    </source>
</evidence>
<feature type="transmembrane region" description="Helical" evidence="6">
    <location>
        <begin position="54"/>
        <end position="76"/>
    </location>
</feature>
<evidence type="ECO:0000313" key="8">
    <source>
        <dbReference type="EMBL" id="KAL1900973.1"/>
    </source>
</evidence>
<evidence type="ECO:0000259" key="7">
    <source>
        <dbReference type="Pfam" id="PF01284"/>
    </source>
</evidence>
<accession>A0ABR3ZMB1</accession>
<feature type="transmembrane region" description="Helical" evidence="6">
    <location>
        <begin position="137"/>
        <end position="160"/>
    </location>
</feature>
<evidence type="ECO:0000256" key="2">
    <source>
        <dbReference type="ARBA" id="ARBA00022692"/>
    </source>
</evidence>
<protein>
    <recommendedName>
        <fullName evidence="7">MARVEL domain-containing protein</fullName>
    </recommendedName>
</protein>
<organism evidence="8 9">
    <name type="scientific">Sporothrix stenoceras</name>
    <dbReference type="NCBI Taxonomy" id="5173"/>
    <lineage>
        <taxon>Eukaryota</taxon>
        <taxon>Fungi</taxon>
        <taxon>Dikarya</taxon>
        <taxon>Ascomycota</taxon>
        <taxon>Pezizomycotina</taxon>
        <taxon>Sordariomycetes</taxon>
        <taxon>Sordariomycetidae</taxon>
        <taxon>Ophiostomatales</taxon>
        <taxon>Ophiostomataceae</taxon>
        <taxon>Sporothrix</taxon>
    </lineage>
</organism>
<feature type="region of interest" description="Disordered" evidence="5">
    <location>
        <begin position="190"/>
        <end position="295"/>
    </location>
</feature>
<dbReference type="PANTHER" id="PTHR37451:SF4">
    <property type="entry name" value="MARVEL DOMAIN-CONTAINING PROTEIN"/>
    <property type="match status" value="1"/>
</dbReference>
<comment type="subcellular location">
    <subcellularLocation>
        <location evidence="1">Membrane</location>
        <topology evidence="1">Multi-pass membrane protein</topology>
    </subcellularLocation>
</comment>
<evidence type="ECO:0000256" key="5">
    <source>
        <dbReference type="SAM" id="MobiDB-lite"/>
    </source>
</evidence>
<dbReference type="Proteomes" id="UP001583186">
    <property type="component" value="Unassembled WGS sequence"/>
</dbReference>
<keyword evidence="2 6" id="KW-0812">Transmembrane</keyword>
<evidence type="ECO:0000256" key="3">
    <source>
        <dbReference type="ARBA" id="ARBA00022989"/>
    </source>
</evidence>
<name>A0ABR3ZMB1_9PEZI</name>
<keyword evidence="4 6" id="KW-0472">Membrane</keyword>
<dbReference type="InterPro" id="IPR008253">
    <property type="entry name" value="Marvel"/>
</dbReference>
<evidence type="ECO:0000256" key="6">
    <source>
        <dbReference type="SAM" id="Phobius"/>
    </source>
</evidence>
<feature type="domain" description="MARVEL" evidence="7">
    <location>
        <begin position="20"/>
        <end position="155"/>
    </location>
</feature>
<dbReference type="PANTHER" id="PTHR37451">
    <property type="entry name" value="MARVEL DOMAIN"/>
    <property type="match status" value="1"/>
</dbReference>
<feature type="compositionally biased region" description="Low complexity" evidence="5">
    <location>
        <begin position="218"/>
        <end position="237"/>
    </location>
</feature>
<keyword evidence="3 6" id="KW-1133">Transmembrane helix</keyword>
<gene>
    <name evidence="8" type="ORF">Sste5346_002035</name>
</gene>
<comment type="caution">
    <text evidence="8">The sequence shown here is derived from an EMBL/GenBank/DDBJ whole genome shotgun (WGS) entry which is preliminary data.</text>
</comment>
<feature type="compositionally biased region" description="Low complexity" evidence="5">
    <location>
        <begin position="268"/>
        <end position="281"/>
    </location>
</feature>
<sequence>MTALVDGQGRSDVLSLPKWTLFVRIAQLVLAFILLVITAYAASKLGSGAAGFGLTWFTFIFTVLYFVWLGVSLTAVPSAYHPIAHLPVEILLNIFWLSSWAVLASEATSIGDLEHYLGSYKSLLPSGYRNALNCVKAAAALGALEWVLFCITLAFLVIAFMEWHKNSAVAGAGIGGAGVGGAKADAELQNYNNGGAPPPGGVPAGYAQEPYGQVDPNAQAAYAQQQQAYSQQPQQAYDPNVPQQQQAYPEQGYADPNQPQQYAPASGQEVPPVQQYQEQPVTGAPPPQQQHPNNI</sequence>
<reference evidence="8 9" key="1">
    <citation type="journal article" date="2024" name="IMA Fungus">
        <title>IMA Genome - F19 : A genome assembly and annotation guide to empower mycologists, including annotated draft genome sequences of Ceratocystis pirilliformis, Diaporthe australafricana, Fusarium ophioides, Paecilomyces lecythidis, and Sporothrix stenoceras.</title>
        <authorList>
            <person name="Aylward J."/>
            <person name="Wilson A.M."/>
            <person name="Visagie C.M."/>
            <person name="Spraker J."/>
            <person name="Barnes I."/>
            <person name="Buitendag C."/>
            <person name="Ceriani C."/>
            <person name="Del Mar Angel L."/>
            <person name="du Plessis D."/>
            <person name="Fuchs T."/>
            <person name="Gasser K."/>
            <person name="Kramer D."/>
            <person name="Li W."/>
            <person name="Munsamy K."/>
            <person name="Piso A."/>
            <person name="Price J.L."/>
            <person name="Sonnekus B."/>
            <person name="Thomas C."/>
            <person name="van der Nest A."/>
            <person name="van Dijk A."/>
            <person name="van Heerden A."/>
            <person name="van Vuuren N."/>
            <person name="Yilmaz N."/>
            <person name="Duong T.A."/>
            <person name="van der Merwe N.A."/>
            <person name="Wingfield M.J."/>
            <person name="Wingfield B.D."/>
        </authorList>
    </citation>
    <scope>NUCLEOTIDE SEQUENCE [LARGE SCALE GENOMIC DNA]</scope>
    <source>
        <strain evidence="8 9">CMW 5346</strain>
    </source>
</reference>
<keyword evidence="9" id="KW-1185">Reference proteome</keyword>
<evidence type="ECO:0000256" key="4">
    <source>
        <dbReference type="ARBA" id="ARBA00023136"/>
    </source>
</evidence>
<dbReference type="Pfam" id="PF01284">
    <property type="entry name" value="MARVEL"/>
    <property type="match status" value="1"/>
</dbReference>
<feature type="transmembrane region" description="Helical" evidence="6">
    <location>
        <begin position="83"/>
        <end position="103"/>
    </location>
</feature>
<feature type="transmembrane region" description="Helical" evidence="6">
    <location>
        <begin position="21"/>
        <end position="42"/>
    </location>
</feature>